<name>A0A1B7XJF1_9BACT</name>
<dbReference type="OrthoDB" id="5459098at2"/>
<dbReference type="Proteomes" id="UP000091979">
    <property type="component" value="Unassembled WGS sequence"/>
</dbReference>
<dbReference type="PATRIC" id="fig|1560234.3.peg.2510"/>
<comment type="caution">
    <text evidence="1">The sequence shown here is derived from an EMBL/GenBank/DDBJ whole genome shotgun (WGS) entry which is preliminary data.</text>
</comment>
<proteinExistence type="predicted"/>
<sequence>MSKTQKPIAPVKPVGMEVIFFYPCPHCGRKVPLIGAVQPSMERCDACNNLFPIVPVDRRTIQYLKVSLADGGAAIDPDFM</sequence>
<accession>A0A1B7XJF1</accession>
<evidence type="ECO:0000313" key="2">
    <source>
        <dbReference type="Proteomes" id="UP000091979"/>
    </source>
</evidence>
<reference evidence="1 2" key="1">
    <citation type="submission" date="2015-01" db="EMBL/GenBank/DDBJ databases">
        <title>Desulfovibrio sp. JC271 draft genome sequence.</title>
        <authorList>
            <person name="Shivani Y."/>
            <person name="Subhash Y."/>
            <person name="Sasikala C."/>
            <person name="Ramana C.V."/>
        </authorList>
    </citation>
    <scope>NUCLEOTIDE SEQUENCE [LARGE SCALE GENOMIC DNA]</scope>
    <source>
        <strain evidence="1 2">JC271</strain>
    </source>
</reference>
<organism evidence="1 2">
    <name type="scientific">Halodesulfovibrio spirochaetisodalis</name>
    <dbReference type="NCBI Taxonomy" id="1560234"/>
    <lineage>
        <taxon>Bacteria</taxon>
        <taxon>Pseudomonadati</taxon>
        <taxon>Thermodesulfobacteriota</taxon>
        <taxon>Desulfovibrionia</taxon>
        <taxon>Desulfovibrionales</taxon>
        <taxon>Desulfovibrionaceae</taxon>
        <taxon>Halodesulfovibrio</taxon>
    </lineage>
</organism>
<keyword evidence="2" id="KW-1185">Reference proteome</keyword>
<evidence type="ECO:0000313" key="1">
    <source>
        <dbReference type="EMBL" id="OBQ55657.1"/>
    </source>
</evidence>
<dbReference type="AlphaFoldDB" id="A0A1B7XJF1"/>
<protein>
    <submittedName>
        <fullName evidence="1">Uncharacterized protein</fullName>
    </submittedName>
</protein>
<dbReference type="EMBL" id="JXMS01000004">
    <property type="protein sequence ID" value="OBQ55657.1"/>
    <property type="molecule type" value="Genomic_DNA"/>
</dbReference>
<dbReference type="STRING" id="1560234.SP90_03215"/>
<gene>
    <name evidence="1" type="ORF">SP90_03215</name>
</gene>
<dbReference type="RefSeq" id="WP_066852512.1">
    <property type="nucleotide sequence ID" value="NZ_JXMS01000004.1"/>
</dbReference>